<protein>
    <submittedName>
        <fullName evidence="2">Uncharacterized protein</fullName>
    </submittedName>
</protein>
<organism evidence="2">
    <name type="scientific">Oryza meridionalis</name>
    <dbReference type="NCBI Taxonomy" id="40149"/>
    <lineage>
        <taxon>Eukaryota</taxon>
        <taxon>Viridiplantae</taxon>
        <taxon>Streptophyta</taxon>
        <taxon>Embryophyta</taxon>
        <taxon>Tracheophyta</taxon>
        <taxon>Spermatophyta</taxon>
        <taxon>Magnoliopsida</taxon>
        <taxon>Liliopsida</taxon>
        <taxon>Poales</taxon>
        <taxon>Poaceae</taxon>
        <taxon>BOP clade</taxon>
        <taxon>Oryzoideae</taxon>
        <taxon>Oryzeae</taxon>
        <taxon>Oryzinae</taxon>
        <taxon>Oryza</taxon>
    </lineage>
</organism>
<proteinExistence type="predicted"/>
<dbReference type="EnsemblPlants" id="OMERI01G17260.1">
    <property type="protein sequence ID" value="OMERI01G17260.1"/>
    <property type="gene ID" value="OMERI01G17260"/>
</dbReference>
<sequence length="187" mass="20674">MPSQESELAITNPGDVIASTYYMRVWERDAGVLREELWSVKAKLEFAEAKAAAAGALAEKVREAYERDREDMRCAVLCRYPHLDLARIVVALPGDDAGTSADRPPLSLPPPVSHPISGLALPLPTPPPRSPASASPTARCHSAPVRAHRRALLPPTHRRSARQPLAFLTEEEKREKRREGEEKKMCN</sequence>
<dbReference type="AlphaFoldDB" id="A0A0E0C373"/>
<keyword evidence="3" id="KW-1185">Reference proteome</keyword>
<name>A0A0E0C373_9ORYZ</name>
<reference evidence="2" key="1">
    <citation type="submission" date="2015-04" db="UniProtKB">
        <authorList>
            <consortium name="EnsemblPlants"/>
        </authorList>
    </citation>
    <scope>IDENTIFICATION</scope>
</reference>
<dbReference type="Gramene" id="OMERI01G17260.1">
    <property type="protein sequence ID" value="OMERI01G17260.1"/>
    <property type="gene ID" value="OMERI01G17260"/>
</dbReference>
<feature type="region of interest" description="Disordered" evidence="1">
    <location>
        <begin position="99"/>
        <end position="187"/>
    </location>
</feature>
<reference evidence="2" key="2">
    <citation type="submission" date="2018-05" db="EMBL/GenBank/DDBJ databases">
        <title>OmerRS3 (Oryza meridionalis Reference Sequence Version 3).</title>
        <authorList>
            <person name="Zhang J."/>
            <person name="Kudrna D."/>
            <person name="Lee S."/>
            <person name="Talag J."/>
            <person name="Welchert J."/>
            <person name="Wing R.A."/>
        </authorList>
    </citation>
    <scope>NUCLEOTIDE SEQUENCE [LARGE SCALE GENOMIC DNA]</scope>
    <source>
        <strain evidence="2">cv. OR44</strain>
    </source>
</reference>
<evidence type="ECO:0000313" key="2">
    <source>
        <dbReference type="EnsemblPlants" id="OMERI01G17260.1"/>
    </source>
</evidence>
<feature type="compositionally biased region" description="Basic residues" evidence="1">
    <location>
        <begin position="146"/>
        <end position="161"/>
    </location>
</feature>
<evidence type="ECO:0000256" key="1">
    <source>
        <dbReference type="SAM" id="MobiDB-lite"/>
    </source>
</evidence>
<evidence type="ECO:0000313" key="3">
    <source>
        <dbReference type="Proteomes" id="UP000008021"/>
    </source>
</evidence>
<accession>A0A0E0C373</accession>
<feature type="compositionally biased region" description="Basic and acidic residues" evidence="1">
    <location>
        <begin position="170"/>
        <end position="187"/>
    </location>
</feature>
<dbReference type="Proteomes" id="UP000008021">
    <property type="component" value="Chromosome 1"/>
</dbReference>
<dbReference type="HOGENOM" id="CLU_1449825_0_0_1"/>